<accession>A0A0P6AJM4</accession>
<evidence type="ECO:0000313" key="1">
    <source>
        <dbReference type="EMBL" id="KZS20799.1"/>
    </source>
</evidence>
<name>A0A0P6AJM4_9CRUS</name>
<gene>
    <name evidence="1" type="ORF">APZ42_012489</name>
</gene>
<evidence type="ECO:0000313" key="2">
    <source>
        <dbReference type="Proteomes" id="UP000076858"/>
    </source>
</evidence>
<dbReference type="Proteomes" id="UP000076858">
    <property type="component" value="Unassembled WGS sequence"/>
</dbReference>
<reference evidence="1 2" key="1">
    <citation type="submission" date="2016-03" db="EMBL/GenBank/DDBJ databases">
        <title>EvidentialGene: Evidence-directed Construction of Genes on Genomes.</title>
        <authorList>
            <person name="Gilbert D.G."/>
            <person name="Choi J.-H."/>
            <person name="Mockaitis K."/>
            <person name="Colbourne J."/>
            <person name="Pfrender M."/>
        </authorList>
    </citation>
    <scope>NUCLEOTIDE SEQUENCE [LARGE SCALE GENOMIC DNA]</scope>
    <source>
        <strain evidence="1 2">Xinb3</strain>
        <tissue evidence="1">Complete organism</tissue>
    </source>
</reference>
<sequence length="207" mass="24345">MTLLRPRAGQHHKDGRARSGDQNFFGMAQRNQPDNGLGGFADSKFVLINGDFWNCREKRRYIQGQAWLNEFTFIVLQCYLQILGYIPEYEYETNQWDCDAQSYVKERKPLNECGSLEILKYMEQSCHVIINRREKFHKFRGHARKVRTLRNTMTHEVGKWTNTSNTLQELLNEMKSTSECLSGHIVNGFIEKCEEELGRMNGYQDLY</sequence>
<dbReference type="EMBL" id="LRGB01000115">
    <property type="protein sequence ID" value="KZS20799.1"/>
    <property type="molecule type" value="Genomic_DNA"/>
</dbReference>
<dbReference type="AlphaFoldDB" id="A0A0P6AJM4"/>
<protein>
    <submittedName>
        <fullName evidence="1">Uncharacterized protein</fullName>
    </submittedName>
</protein>
<dbReference type="OrthoDB" id="6373954at2759"/>
<keyword evidence="2" id="KW-1185">Reference proteome</keyword>
<comment type="caution">
    <text evidence="1">The sequence shown here is derived from an EMBL/GenBank/DDBJ whole genome shotgun (WGS) entry which is preliminary data.</text>
</comment>
<proteinExistence type="predicted"/>
<organism evidence="1 2">
    <name type="scientific">Daphnia magna</name>
    <dbReference type="NCBI Taxonomy" id="35525"/>
    <lineage>
        <taxon>Eukaryota</taxon>
        <taxon>Metazoa</taxon>
        <taxon>Ecdysozoa</taxon>
        <taxon>Arthropoda</taxon>
        <taxon>Crustacea</taxon>
        <taxon>Branchiopoda</taxon>
        <taxon>Diplostraca</taxon>
        <taxon>Cladocera</taxon>
        <taxon>Anomopoda</taxon>
        <taxon>Daphniidae</taxon>
        <taxon>Daphnia</taxon>
    </lineage>
</organism>